<dbReference type="Pfam" id="PF20434">
    <property type="entry name" value="BD-FAE"/>
    <property type="match status" value="1"/>
</dbReference>
<dbReference type="InterPro" id="IPR002925">
    <property type="entry name" value="Dienelactn_hydro"/>
</dbReference>
<dbReference type="Gene3D" id="3.40.50.1820">
    <property type="entry name" value="alpha/beta hydrolase"/>
    <property type="match status" value="1"/>
</dbReference>
<proteinExistence type="inferred from homology"/>
<dbReference type="RefSeq" id="WP_145171932.1">
    <property type="nucleotide sequence ID" value="NZ_CP036525.1"/>
</dbReference>
<feature type="domain" description="Dienelactone hydrolase" evidence="3">
    <location>
        <begin position="224"/>
        <end position="295"/>
    </location>
</feature>
<dbReference type="KEGG" id="rlc:K227x_40920"/>
<protein>
    <submittedName>
        <fullName evidence="5">Acetylxylan esterase</fullName>
        <ecNumber evidence="5">3.1.1.72</ecNumber>
    </submittedName>
</protein>
<evidence type="ECO:0000313" key="5">
    <source>
        <dbReference type="EMBL" id="QDT05689.1"/>
    </source>
</evidence>
<gene>
    <name evidence="5" type="primary">axeA1_5</name>
    <name evidence="5" type="ORF">K227x_40920</name>
</gene>
<comment type="similarity">
    <text evidence="1">Belongs to the 'GDXG' lipolytic enzyme family.</text>
</comment>
<dbReference type="AlphaFoldDB" id="A0A517NEY7"/>
<reference evidence="5 6" key="1">
    <citation type="submission" date="2019-02" db="EMBL/GenBank/DDBJ databases">
        <title>Deep-cultivation of Planctomycetes and their phenomic and genomic characterization uncovers novel biology.</title>
        <authorList>
            <person name="Wiegand S."/>
            <person name="Jogler M."/>
            <person name="Boedeker C."/>
            <person name="Pinto D."/>
            <person name="Vollmers J."/>
            <person name="Rivas-Marin E."/>
            <person name="Kohn T."/>
            <person name="Peeters S.H."/>
            <person name="Heuer A."/>
            <person name="Rast P."/>
            <person name="Oberbeckmann S."/>
            <person name="Bunk B."/>
            <person name="Jeske O."/>
            <person name="Meyerdierks A."/>
            <person name="Storesund J.E."/>
            <person name="Kallscheuer N."/>
            <person name="Luecker S."/>
            <person name="Lage O.M."/>
            <person name="Pohl T."/>
            <person name="Merkel B.J."/>
            <person name="Hornburger P."/>
            <person name="Mueller R.-W."/>
            <person name="Bruemmer F."/>
            <person name="Labrenz M."/>
            <person name="Spormann A.M."/>
            <person name="Op den Camp H."/>
            <person name="Overmann J."/>
            <person name="Amann R."/>
            <person name="Jetten M.S.M."/>
            <person name="Mascher T."/>
            <person name="Medema M.H."/>
            <person name="Devos D.P."/>
            <person name="Kaster A.-K."/>
            <person name="Ovreas L."/>
            <person name="Rohde M."/>
            <person name="Galperin M.Y."/>
            <person name="Jogler C."/>
        </authorList>
    </citation>
    <scope>NUCLEOTIDE SEQUENCE [LARGE SCALE GENOMIC DNA]</scope>
    <source>
        <strain evidence="5 6">K22_7</strain>
    </source>
</reference>
<evidence type="ECO:0000256" key="1">
    <source>
        <dbReference type="ARBA" id="ARBA00010515"/>
    </source>
</evidence>
<dbReference type="PANTHER" id="PTHR48081">
    <property type="entry name" value="AB HYDROLASE SUPERFAMILY PROTEIN C4A8.06C"/>
    <property type="match status" value="1"/>
</dbReference>
<evidence type="ECO:0000313" key="6">
    <source>
        <dbReference type="Proteomes" id="UP000318538"/>
    </source>
</evidence>
<evidence type="ECO:0000259" key="4">
    <source>
        <dbReference type="Pfam" id="PF20434"/>
    </source>
</evidence>
<accession>A0A517NEY7</accession>
<dbReference type="InterPro" id="IPR049492">
    <property type="entry name" value="BD-FAE-like_dom"/>
</dbReference>
<dbReference type="GO" id="GO:0004806">
    <property type="term" value="F:triacylglycerol lipase activity"/>
    <property type="evidence" value="ECO:0007669"/>
    <property type="project" value="TreeGrafter"/>
</dbReference>
<dbReference type="EC" id="3.1.1.72" evidence="5"/>
<evidence type="ECO:0000259" key="3">
    <source>
        <dbReference type="Pfam" id="PF01738"/>
    </source>
</evidence>
<keyword evidence="2 5" id="KW-0378">Hydrolase</keyword>
<dbReference type="Pfam" id="PF01738">
    <property type="entry name" value="DLH"/>
    <property type="match status" value="1"/>
</dbReference>
<dbReference type="InterPro" id="IPR029058">
    <property type="entry name" value="AB_hydrolase_fold"/>
</dbReference>
<dbReference type="InterPro" id="IPR050300">
    <property type="entry name" value="GDXG_lipolytic_enzyme"/>
</dbReference>
<name>A0A517NEY7_9BACT</name>
<dbReference type="EMBL" id="CP036525">
    <property type="protein sequence ID" value="QDT05689.1"/>
    <property type="molecule type" value="Genomic_DNA"/>
</dbReference>
<dbReference type="Proteomes" id="UP000318538">
    <property type="component" value="Chromosome"/>
</dbReference>
<feature type="domain" description="BD-FAE-like" evidence="4">
    <location>
        <begin position="78"/>
        <end position="179"/>
    </location>
</feature>
<evidence type="ECO:0000256" key="2">
    <source>
        <dbReference type="ARBA" id="ARBA00022801"/>
    </source>
</evidence>
<dbReference type="PANTHER" id="PTHR48081:SF30">
    <property type="entry name" value="ACETYL-HYDROLASE LIPR-RELATED"/>
    <property type="match status" value="1"/>
</dbReference>
<keyword evidence="6" id="KW-1185">Reference proteome</keyword>
<sequence length="302" mass="32530">MRLVRCTKIRFGLIAWSVAIYSLGLLGNDRPLWADSPKAASAASQAPTEHTLNYKTVSTSGKDVTLKIDWTRPADWKASDRRPAVVFFHGGGWVGGAPGQFAAHSEELAKLGMVCFRAQYRLLPKKNPIKPDRCIEDASDAIRYIRSHAAEFGIDPDRVAAGGGSAGGHLAAFLGMMDDVAVDGVSRKPNALLLFNPVYDNGPGGWGTGRVGDAYADYSPAHNITSDDPPAIVFLGTADSLIPVATGKKFQAESRAAGLKSDLHLYEGQPHGFFNATRDGGKHYRDTMAKTIDFLKSNGWIQ</sequence>
<dbReference type="GO" id="GO:0046555">
    <property type="term" value="F:acetylxylan esterase activity"/>
    <property type="evidence" value="ECO:0007669"/>
    <property type="project" value="UniProtKB-EC"/>
</dbReference>
<dbReference type="SUPFAM" id="SSF53474">
    <property type="entry name" value="alpha/beta-Hydrolases"/>
    <property type="match status" value="1"/>
</dbReference>
<organism evidence="5 6">
    <name type="scientific">Rubripirellula lacrimiformis</name>
    <dbReference type="NCBI Taxonomy" id="1930273"/>
    <lineage>
        <taxon>Bacteria</taxon>
        <taxon>Pseudomonadati</taxon>
        <taxon>Planctomycetota</taxon>
        <taxon>Planctomycetia</taxon>
        <taxon>Pirellulales</taxon>
        <taxon>Pirellulaceae</taxon>
        <taxon>Rubripirellula</taxon>
    </lineage>
</organism>
<dbReference type="OrthoDB" id="9815425at2"/>